<evidence type="ECO:0000313" key="5">
    <source>
        <dbReference type="EMBL" id="RLO04800.1"/>
    </source>
</evidence>
<dbReference type="PROSITE" id="PS50848">
    <property type="entry name" value="START"/>
    <property type="match status" value="1"/>
</dbReference>
<dbReference type="GO" id="GO:0008289">
    <property type="term" value="F:lipid binding"/>
    <property type="evidence" value="ECO:0007669"/>
    <property type="project" value="InterPro"/>
</dbReference>
<feature type="domain" description="PH" evidence="3">
    <location>
        <begin position="1"/>
        <end position="94"/>
    </location>
</feature>
<dbReference type="InterPro" id="IPR009769">
    <property type="entry name" value="EDR2_C"/>
</dbReference>
<dbReference type="Pfam" id="PF00169">
    <property type="entry name" value="PH"/>
    <property type="match status" value="1"/>
</dbReference>
<dbReference type="PANTHER" id="PTHR12136:SF41">
    <property type="entry name" value="PLECKSTRIN HOMOLOGY (PH) AND LIPID-BINDING START DOMAINS-CONTAINING PROTEIN"/>
    <property type="match status" value="1"/>
</dbReference>
<organism evidence="5 6">
    <name type="scientific">Aphanomyces astaci</name>
    <name type="common">Crayfish plague agent</name>
    <dbReference type="NCBI Taxonomy" id="112090"/>
    <lineage>
        <taxon>Eukaryota</taxon>
        <taxon>Sar</taxon>
        <taxon>Stramenopiles</taxon>
        <taxon>Oomycota</taxon>
        <taxon>Saprolegniomycetes</taxon>
        <taxon>Saprolegniales</taxon>
        <taxon>Verrucalvaceae</taxon>
        <taxon>Aphanomyces</taxon>
    </lineage>
</organism>
<dbReference type="PANTHER" id="PTHR12136">
    <property type="entry name" value="ENHANCED DISEASE RESISTANCE-RELATED"/>
    <property type="match status" value="1"/>
</dbReference>
<proteinExistence type="predicted"/>
<feature type="domain" description="START" evidence="4">
    <location>
        <begin position="224"/>
        <end position="321"/>
    </location>
</feature>
<protein>
    <recommendedName>
        <fullName evidence="7">PH domain-containing protein</fullName>
    </recommendedName>
</protein>
<dbReference type="Pfam" id="PF01852">
    <property type="entry name" value="START"/>
    <property type="match status" value="1"/>
</dbReference>
<evidence type="ECO:0000256" key="1">
    <source>
        <dbReference type="ARBA" id="ARBA00004240"/>
    </source>
</evidence>
<sequence>ERYFILEGSNLRYYKKRGDPTPRGTYVLTNECVVGKVFNSEEKHKHHDQVWMFRITFSVGAGEKSYKKDRFIDLGAKDEKMAEAWKKALEQTISAIKEVAGVKEEILKGADVGKGYSATILDTDNVSLFNLDTDNVKTEQGWWLVRVEEGLRIMQECPLGHQVAASMYAHHANLTNNLLFASTISAVLAFSVMHSMVANMLVCFGTAFAAVVVDLFPHQHSYLPRDLVLMRYWRREEDGSYFVMYQSTTHPECRVRHNFVRASILGMCGGYVIAPQKSSIHGGVRSLVTYVLRYDPKGNSSIYHQLGMDVDAVLPMLRSVVGMRDELSGGDFITPSVTVADTSSENSRVDGGGIGGAAPHVVQKLKTSLPEKVFYFQPDSPTLLDENSPFSDLLADFLDGDDAFRNSRFKLIPTVVEGTFIVKQAVG</sequence>
<evidence type="ECO:0000256" key="2">
    <source>
        <dbReference type="ARBA" id="ARBA00022824"/>
    </source>
</evidence>
<evidence type="ECO:0008006" key="7">
    <source>
        <dbReference type="Google" id="ProtNLM"/>
    </source>
</evidence>
<name>A0A9X8DW32_APHAT</name>
<dbReference type="SUPFAM" id="SSF50729">
    <property type="entry name" value="PH domain-like"/>
    <property type="match status" value="1"/>
</dbReference>
<dbReference type="InterPro" id="IPR002913">
    <property type="entry name" value="START_lipid-bd_dom"/>
</dbReference>
<feature type="non-terminal residue" evidence="5">
    <location>
        <position position="1"/>
    </location>
</feature>
<comment type="subcellular location">
    <subcellularLocation>
        <location evidence="1">Endoplasmic reticulum</location>
    </subcellularLocation>
</comment>
<dbReference type="AlphaFoldDB" id="A0A9X8DW32"/>
<dbReference type="InterPro" id="IPR045096">
    <property type="entry name" value="EDR2-like"/>
</dbReference>
<gene>
    <name evidence="5" type="ORF">DYB28_006067</name>
</gene>
<accession>A0A9X8DW32</accession>
<dbReference type="InterPro" id="IPR001849">
    <property type="entry name" value="PH_domain"/>
</dbReference>
<evidence type="ECO:0000313" key="6">
    <source>
        <dbReference type="Proteomes" id="UP000275652"/>
    </source>
</evidence>
<dbReference type="InterPro" id="IPR011993">
    <property type="entry name" value="PH-like_dom_sf"/>
</dbReference>
<dbReference type="Gene3D" id="3.30.530.20">
    <property type="match status" value="1"/>
</dbReference>
<feature type="non-terminal residue" evidence="5">
    <location>
        <position position="427"/>
    </location>
</feature>
<dbReference type="InterPro" id="IPR023393">
    <property type="entry name" value="START-like_dom_sf"/>
</dbReference>
<dbReference type="GO" id="GO:0005783">
    <property type="term" value="C:endoplasmic reticulum"/>
    <property type="evidence" value="ECO:0007669"/>
    <property type="project" value="UniProtKB-SubCell"/>
</dbReference>
<dbReference type="Proteomes" id="UP000275652">
    <property type="component" value="Unassembled WGS sequence"/>
</dbReference>
<dbReference type="Pfam" id="PF07059">
    <property type="entry name" value="EDR2_C"/>
    <property type="match status" value="1"/>
</dbReference>
<evidence type="ECO:0000259" key="3">
    <source>
        <dbReference type="PROSITE" id="PS50003"/>
    </source>
</evidence>
<comment type="caution">
    <text evidence="5">The sequence shown here is derived from an EMBL/GenBank/DDBJ whole genome shotgun (WGS) entry which is preliminary data.</text>
</comment>
<reference evidence="5 6" key="1">
    <citation type="journal article" date="2018" name="J. Invertebr. Pathol.">
        <title>New genotyping method for the causative agent of crayfish plague (Aphanomyces astaci) based on whole genome data.</title>
        <authorList>
            <person name="Minardi D."/>
            <person name="Studholme D.J."/>
            <person name="van der Giezen M."/>
            <person name="Pretto T."/>
            <person name="Oidtmann B."/>
        </authorList>
    </citation>
    <scope>NUCLEOTIDE SEQUENCE [LARGE SCALE GENOMIC DNA]</scope>
    <source>
        <strain evidence="5 6">KB13</strain>
    </source>
</reference>
<dbReference type="Gene3D" id="2.30.29.30">
    <property type="entry name" value="Pleckstrin-homology domain (PH domain)/Phosphotyrosine-binding domain (PTB)"/>
    <property type="match status" value="1"/>
</dbReference>
<dbReference type="PROSITE" id="PS50003">
    <property type="entry name" value="PH_DOMAIN"/>
    <property type="match status" value="1"/>
</dbReference>
<evidence type="ECO:0000259" key="4">
    <source>
        <dbReference type="PROSITE" id="PS50848"/>
    </source>
</evidence>
<keyword evidence="2" id="KW-0256">Endoplasmic reticulum</keyword>
<dbReference type="SUPFAM" id="SSF55961">
    <property type="entry name" value="Bet v1-like"/>
    <property type="match status" value="1"/>
</dbReference>
<dbReference type="EMBL" id="QUTI01028201">
    <property type="protein sequence ID" value="RLO04800.1"/>
    <property type="molecule type" value="Genomic_DNA"/>
</dbReference>